<gene>
    <name evidence="16" type="ORF">Ccrd_009996</name>
</gene>
<evidence type="ECO:0000259" key="14">
    <source>
        <dbReference type="Pfam" id="PF05922"/>
    </source>
</evidence>
<evidence type="ECO:0000259" key="15">
    <source>
        <dbReference type="Pfam" id="PF17766"/>
    </source>
</evidence>
<dbReference type="Gene3D" id="3.30.70.80">
    <property type="entry name" value="Peptidase S8 propeptide/proteinase inhibitor I9"/>
    <property type="match status" value="1"/>
</dbReference>
<dbReference type="SUPFAM" id="SSF52743">
    <property type="entry name" value="Subtilisin-like"/>
    <property type="match status" value="1"/>
</dbReference>
<evidence type="ECO:0000256" key="5">
    <source>
        <dbReference type="ARBA" id="ARBA00022729"/>
    </source>
</evidence>
<dbReference type="Gene3D" id="3.40.50.200">
    <property type="entry name" value="Peptidase S8/S53 domain"/>
    <property type="match status" value="1"/>
</dbReference>
<evidence type="ECO:0000256" key="6">
    <source>
        <dbReference type="ARBA" id="ARBA00022801"/>
    </source>
</evidence>
<evidence type="ECO:0000256" key="11">
    <source>
        <dbReference type="SAM" id="MobiDB-lite"/>
    </source>
</evidence>
<feature type="active site" description="Charge relay system" evidence="9 10">
    <location>
        <position position="689"/>
    </location>
</feature>
<dbReference type="InterPro" id="IPR045051">
    <property type="entry name" value="SBT"/>
</dbReference>
<sequence length="900" mass="97078">MVLWEITLGTAYFLGLKRTYKLALKIQRRLVAPKYPKIRLFLHRKTRSIFDAAIKVHREVQQRDIEVGRNLGNWILRWLDKMKPGAQIRPGKPTQSNNNSAVKTTKKGSPDPSYQKPPQRYGISYRRNGDRESNRRFFTSTKSWHAAYPTISMMMKPAEPVGTNTHYRHLVSGLNTFELKSTRFGCNGKPEASLSTLSEDQNQKAYHRSFLPFHLASLEKDEPLLYSYQNVLSGFAARLTELDIQAMRNKDGFISARQERMFKLHTTHTPTFLGLHQESGFWKQSSFGKGMIIGVLDSGIVPNHASFSDYGMPPPPSKWKGMCEFNASSCNNKLIGARSFNIAAMASNSSMKVEPPLDEDGHGTHTASTAAGGFVKNAEALGGAPGTAVGMAPLAHLAVYKVCFGPDCPESDILAGLDAAVADGVDVISISLGEDENVPFFQDNIAIGSFAAVQKGIFVSCATGNSGPINGTATNVAPWVLTVGASTIDRKIKVVAKLGNQMEFDGESLFQPKDFPSTLTPLVYAGANDKPDSKLCVNGSLEGIDVKGKIVLCERGLTARTEKGEVVKAAGGAAMILMNQAAQGFSLDPDAHVLPASHVSYAAGLQIKAYINSTRTPMAALLFKGTVIGDPLAPSVAAFSSRGPNTVSPGILKPDIIGPGVGILAAWAIPLAGSTNTKSPIFNLMSGTSMSCPHLSGVAALLKATHPYWSPAAIKSAIMTSADLKNLKGTPLVDETLQPADVFATGAGHVNPSKANDPGLIYDIQPDDYIPYLCGLGYSDNEVGIIAHRPVKCWTTSSILEGQLNYPSFAVKLGPSQTFTRTVTNVGEPYTSYVVTVVAPKGVTVSVHPNKLNFTQRNQKATYSVTFNRTKEETGEFGQGYIAWVSAKHMVRSVISVNFI</sequence>
<comment type="caution">
    <text evidence="16">The sequence shown here is derived from an EMBL/GenBank/DDBJ whole genome shotgun (WGS) entry which is preliminary data.</text>
</comment>
<dbReference type="InterPro" id="IPR023827">
    <property type="entry name" value="Peptidase_S8_Asp-AS"/>
</dbReference>
<evidence type="ECO:0000256" key="2">
    <source>
        <dbReference type="ARBA" id="ARBA00011073"/>
    </source>
</evidence>
<evidence type="ECO:0000256" key="1">
    <source>
        <dbReference type="ARBA" id="ARBA00004613"/>
    </source>
</evidence>
<evidence type="ECO:0000259" key="13">
    <source>
        <dbReference type="Pfam" id="PF02225"/>
    </source>
</evidence>
<dbReference type="PRINTS" id="PR00723">
    <property type="entry name" value="SUBTILISIN"/>
</dbReference>
<dbReference type="Pfam" id="PF02225">
    <property type="entry name" value="PA"/>
    <property type="match status" value="1"/>
</dbReference>
<dbReference type="InterPro" id="IPR003137">
    <property type="entry name" value="PA_domain"/>
</dbReference>
<dbReference type="Pfam" id="PF05922">
    <property type="entry name" value="Inhibitor_I9"/>
    <property type="match status" value="1"/>
</dbReference>
<dbReference type="Pfam" id="PF17766">
    <property type="entry name" value="fn3_6"/>
    <property type="match status" value="1"/>
</dbReference>
<dbReference type="EMBL" id="LEKV01000072">
    <property type="protein sequence ID" value="KVI11595.1"/>
    <property type="molecule type" value="Genomic_DNA"/>
</dbReference>
<dbReference type="Proteomes" id="UP000243975">
    <property type="component" value="Unassembled WGS sequence"/>
</dbReference>
<dbReference type="PROSITE" id="PS00136">
    <property type="entry name" value="SUBTILASE_ASP"/>
    <property type="match status" value="1"/>
</dbReference>
<feature type="active site" description="Charge relay system" evidence="9 10">
    <location>
        <position position="297"/>
    </location>
</feature>
<dbReference type="InterPro" id="IPR046450">
    <property type="entry name" value="PA_dom_sf"/>
</dbReference>
<evidence type="ECO:0000256" key="8">
    <source>
        <dbReference type="ARBA" id="ARBA00023180"/>
    </source>
</evidence>
<dbReference type="InterPro" id="IPR000209">
    <property type="entry name" value="Peptidase_S8/S53_dom"/>
</dbReference>
<evidence type="ECO:0000256" key="3">
    <source>
        <dbReference type="ARBA" id="ARBA00022525"/>
    </source>
</evidence>
<dbReference type="AlphaFoldDB" id="A0A118K736"/>
<feature type="active site" description="Charge relay system" evidence="9 10">
    <location>
        <position position="362"/>
    </location>
</feature>
<dbReference type="GO" id="GO:0006508">
    <property type="term" value="P:proteolysis"/>
    <property type="evidence" value="ECO:0007669"/>
    <property type="project" value="UniProtKB-KW"/>
</dbReference>
<proteinExistence type="inferred from homology"/>
<evidence type="ECO:0000256" key="7">
    <source>
        <dbReference type="ARBA" id="ARBA00022825"/>
    </source>
</evidence>
<keyword evidence="7 10" id="KW-0720">Serine protease</keyword>
<dbReference type="InterPro" id="IPR010259">
    <property type="entry name" value="S8pro/Inhibitor_I9"/>
</dbReference>
<keyword evidence="3" id="KW-0964">Secreted</keyword>
<comment type="similarity">
    <text evidence="2 10">Belongs to the peptidase S8 family.</text>
</comment>
<dbReference type="PROSITE" id="PS51892">
    <property type="entry name" value="SUBTILASE"/>
    <property type="match status" value="1"/>
</dbReference>
<dbReference type="InterPro" id="IPR037045">
    <property type="entry name" value="S8pro/Inhibitor_I9_sf"/>
</dbReference>
<dbReference type="SUPFAM" id="SSF52025">
    <property type="entry name" value="PA domain"/>
    <property type="match status" value="1"/>
</dbReference>
<evidence type="ECO:0000313" key="17">
    <source>
        <dbReference type="Proteomes" id="UP000243975"/>
    </source>
</evidence>
<dbReference type="FunFam" id="3.40.50.200:FF:000006">
    <property type="entry name" value="Subtilisin-like protease SBT1.5"/>
    <property type="match status" value="1"/>
</dbReference>
<feature type="domain" description="Peptidase S8/S53" evidence="12">
    <location>
        <begin position="288"/>
        <end position="725"/>
    </location>
</feature>
<dbReference type="FunFam" id="3.50.30.30:FF:000005">
    <property type="entry name" value="subtilisin-like protease SBT1.5"/>
    <property type="match status" value="1"/>
</dbReference>
<evidence type="ECO:0000256" key="4">
    <source>
        <dbReference type="ARBA" id="ARBA00022670"/>
    </source>
</evidence>
<protein>
    <submittedName>
        <fullName evidence="16">Peptidase S8/S53 domain-containing protein</fullName>
    </submittedName>
</protein>
<evidence type="ECO:0000256" key="9">
    <source>
        <dbReference type="PIRSR" id="PIRSR615500-1"/>
    </source>
</evidence>
<dbReference type="Gramene" id="KVI11595">
    <property type="protein sequence ID" value="KVI11595"/>
    <property type="gene ID" value="Ccrd_009996"/>
</dbReference>
<dbReference type="Pfam" id="PF00082">
    <property type="entry name" value="Peptidase_S8"/>
    <property type="match status" value="1"/>
</dbReference>
<comment type="subcellular location">
    <subcellularLocation>
        <location evidence="1">Secreted</location>
    </subcellularLocation>
</comment>
<organism evidence="16 17">
    <name type="scientific">Cynara cardunculus var. scolymus</name>
    <name type="common">Globe artichoke</name>
    <name type="synonym">Cynara scolymus</name>
    <dbReference type="NCBI Taxonomy" id="59895"/>
    <lineage>
        <taxon>Eukaryota</taxon>
        <taxon>Viridiplantae</taxon>
        <taxon>Streptophyta</taxon>
        <taxon>Embryophyta</taxon>
        <taxon>Tracheophyta</taxon>
        <taxon>Spermatophyta</taxon>
        <taxon>Magnoliopsida</taxon>
        <taxon>eudicotyledons</taxon>
        <taxon>Gunneridae</taxon>
        <taxon>Pentapetalae</taxon>
        <taxon>asterids</taxon>
        <taxon>campanulids</taxon>
        <taxon>Asterales</taxon>
        <taxon>Asteraceae</taxon>
        <taxon>Carduoideae</taxon>
        <taxon>Cardueae</taxon>
        <taxon>Carduinae</taxon>
        <taxon>Cynara</taxon>
    </lineage>
</organism>
<dbReference type="CDD" id="cd04852">
    <property type="entry name" value="Peptidases_S8_3"/>
    <property type="match status" value="1"/>
</dbReference>
<dbReference type="InterPro" id="IPR041469">
    <property type="entry name" value="Subtilisin-like_FN3"/>
</dbReference>
<feature type="domain" description="Inhibitor I9" evidence="14">
    <location>
        <begin position="203"/>
        <end position="265"/>
    </location>
</feature>
<evidence type="ECO:0000313" key="16">
    <source>
        <dbReference type="EMBL" id="KVI11595.1"/>
    </source>
</evidence>
<reference evidence="16 17" key="1">
    <citation type="journal article" date="2016" name="Sci. Rep.">
        <title>The genome sequence of the outbreeding globe artichoke constructed de novo incorporating a phase-aware low-pass sequencing strategy of F1 progeny.</title>
        <authorList>
            <person name="Scaglione D."/>
            <person name="Reyes-Chin-Wo S."/>
            <person name="Acquadro A."/>
            <person name="Froenicke L."/>
            <person name="Portis E."/>
            <person name="Beitel C."/>
            <person name="Tirone M."/>
            <person name="Mauro R."/>
            <person name="Lo Monaco A."/>
            <person name="Mauromicale G."/>
            <person name="Faccioli P."/>
            <person name="Cattivelli L."/>
            <person name="Rieseberg L."/>
            <person name="Michelmore R."/>
            <person name="Lanteri S."/>
        </authorList>
    </citation>
    <scope>NUCLEOTIDE SEQUENCE [LARGE SCALE GENOMIC DNA]</scope>
    <source>
        <strain evidence="16">2C</strain>
    </source>
</reference>
<accession>A0A118K736</accession>
<keyword evidence="5" id="KW-0732">Signal</keyword>
<dbReference type="Gene3D" id="3.50.30.30">
    <property type="match status" value="1"/>
</dbReference>
<dbReference type="InterPro" id="IPR015500">
    <property type="entry name" value="Peptidase_S8_subtilisin-rel"/>
</dbReference>
<dbReference type="GO" id="GO:0004252">
    <property type="term" value="F:serine-type endopeptidase activity"/>
    <property type="evidence" value="ECO:0007669"/>
    <property type="project" value="UniProtKB-UniRule"/>
</dbReference>
<evidence type="ECO:0000256" key="10">
    <source>
        <dbReference type="PROSITE-ProRule" id="PRU01240"/>
    </source>
</evidence>
<dbReference type="InterPro" id="IPR036852">
    <property type="entry name" value="Peptidase_S8/S53_dom_sf"/>
</dbReference>
<feature type="domain" description="Subtilisin-like protease fibronectin type-III" evidence="15">
    <location>
        <begin position="803"/>
        <end position="897"/>
    </location>
</feature>
<feature type="domain" description="PA" evidence="13">
    <location>
        <begin position="521"/>
        <end position="607"/>
    </location>
</feature>
<evidence type="ECO:0000259" key="12">
    <source>
        <dbReference type="Pfam" id="PF00082"/>
    </source>
</evidence>
<keyword evidence="8" id="KW-0325">Glycoprotein</keyword>
<dbReference type="InterPro" id="IPR034197">
    <property type="entry name" value="Peptidases_S8_3"/>
</dbReference>
<feature type="compositionally biased region" description="Polar residues" evidence="11">
    <location>
        <begin position="93"/>
        <end position="103"/>
    </location>
</feature>
<keyword evidence="6 10" id="KW-0378">Hydrolase</keyword>
<dbReference type="PANTHER" id="PTHR10795">
    <property type="entry name" value="PROPROTEIN CONVERTASE SUBTILISIN/KEXIN"/>
    <property type="match status" value="1"/>
</dbReference>
<dbReference type="GO" id="GO:0005576">
    <property type="term" value="C:extracellular region"/>
    <property type="evidence" value="ECO:0007669"/>
    <property type="project" value="UniProtKB-SubCell"/>
</dbReference>
<name>A0A118K736_CYNCS</name>
<keyword evidence="17" id="KW-1185">Reference proteome</keyword>
<dbReference type="Gene3D" id="2.60.40.2310">
    <property type="match status" value="1"/>
</dbReference>
<dbReference type="OMA" id="VYPFHPS"/>
<dbReference type="CDD" id="cd02120">
    <property type="entry name" value="PA_subtilisin_like"/>
    <property type="match status" value="1"/>
</dbReference>
<feature type="region of interest" description="Disordered" evidence="11">
    <location>
        <begin position="86"/>
        <end position="134"/>
    </location>
</feature>
<keyword evidence="4 10" id="KW-0645">Protease</keyword>